<dbReference type="Gene3D" id="1.10.443.10">
    <property type="entry name" value="Intergrase catalytic core"/>
    <property type="match status" value="1"/>
</dbReference>
<dbReference type="InterPro" id="IPR002104">
    <property type="entry name" value="Integrase_catalytic"/>
</dbReference>
<keyword evidence="4" id="KW-1185">Reference proteome</keyword>
<dbReference type="Pfam" id="PF00589">
    <property type="entry name" value="Phage_integrase"/>
    <property type="match status" value="1"/>
</dbReference>
<sequence>MHIHDLRHSAAIILLSMNVHPKVVQELLGHSSITITMDLYSHILPSMQQEVIEKWDDAFKLLGNPVEEGQLDDVEGGEDEP</sequence>
<name>A0ABQ3VE38_9CHLR</name>
<dbReference type="InterPro" id="IPR011010">
    <property type="entry name" value="DNA_brk_join_enz"/>
</dbReference>
<feature type="domain" description="Tyr recombinase" evidence="2">
    <location>
        <begin position="1"/>
        <end position="53"/>
    </location>
</feature>
<gene>
    <name evidence="3" type="ORF">KSZ_22260</name>
</gene>
<evidence type="ECO:0000313" key="4">
    <source>
        <dbReference type="Proteomes" id="UP000635565"/>
    </source>
</evidence>
<proteinExistence type="predicted"/>
<protein>
    <recommendedName>
        <fullName evidence="2">Tyr recombinase domain-containing protein</fullName>
    </recommendedName>
</protein>
<evidence type="ECO:0000313" key="3">
    <source>
        <dbReference type="EMBL" id="GHO84220.1"/>
    </source>
</evidence>
<dbReference type="SUPFAM" id="SSF56349">
    <property type="entry name" value="DNA breaking-rejoining enzymes"/>
    <property type="match status" value="1"/>
</dbReference>
<dbReference type="EMBL" id="BNJJ01000005">
    <property type="protein sequence ID" value="GHO84220.1"/>
    <property type="molecule type" value="Genomic_DNA"/>
</dbReference>
<reference evidence="3 4" key="1">
    <citation type="journal article" date="2021" name="Int. J. Syst. Evol. Microbiol.">
        <title>Reticulibacter mediterranei gen. nov., sp. nov., within the new family Reticulibacteraceae fam. nov., and Ktedonospora formicarum gen. nov., sp. nov., Ktedonobacter robiniae sp. nov., Dictyobacter formicarum sp. nov. and Dictyobacter arantiisoli sp. nov., belonging to the class Ktedonobacteria.</title>
        <authorList>
            <person name="Yabe S."/>
            <person name="Zheng Y."/>
            <person name="Wang C.M."/>
            <person name="Sakai Y."/>
            <person name="Abe K."/>
            <person name="Yokota A."/>
            <person name="Donadio S."/>
            <person name="Cavaletti L."/>
            <person name="Monciardini P."/>
        </authorList>
    </citation>
    <scope>NUCLEOTIDE SEQUENCE [LARGE SCALE GENOMIC DNA]</scope>
    <source>
        <strain evidence="3 4">SOSP1-9</strain>
    </source>
</reference>
<organism evidence="3 4">
    <name type="scientific">Dictyobacter formicarum</name>
    <dbReference type="NCBI Taxonomy" id="2778368"/>
    <lineage>
        <taxon>Bacteria</taxon>
        <taxon>Bacillati</taxon>
        <taxon>Chloroflexota</taxon>
        <taxon>Ktedonobacteria</taxon>
        <taxon>Ktedonobacterales</taxon>
        <taxon>Dictyobacteraceae</taxon>
        <taxon>Dictyobacter</taxon>
    </lineage>
</organism>
<dbReference type="InterPro" id="IPR013762">
    <property type="entry name" value="Integrase-like_cat_sf"/>
</dbReference>
<evidence type="ECO:0000256" key="1">
    <source>
        <dbReference type="ARBA" id="ARBA00023172"/>
    </source>
</evidence>
<comment type="caution">
    <text evidence="3">The sequence shown here is derived from an EMBL/GenBank/DDBJ whole genome shotgun (WGS) entry which is preliminary data.</text>
</comment>
<dbReference type="PROSITE" id="PS51898">
    <property type="entry name" value="TYR_RECOMBINASE"/>
    <property type="match status" value="1"/>
</dbReference>
<evidence type="ECO:0000259" key="2">
    <source>
        <dbReference type="PROSITE" id="PS51898"/>
    </source>
</evidence>
<dbReference type="Proteomes" id="UP000635565">
    <property type="component" value="Unassembled WGS sequence"/>
</dbReference>
<accession>A0ABQ3VE38</accession>
<keyword evidence="1" id="KW-0233">DNA recombination</keyword>